<reference evidence="2" key="2">
    <citation type="submission" date="2023-05" db="EMBL/GenBank/DDBJ databases">
        <authorList>
            <consortium name="Lawrence Berkeley National Laboratory"/>
            <person name="Steindorff A."/>
            <person name="Hensen N."/>
            <person name="Bonometti L."/>
            <person name="Westerberg I."/>
            <person name="Brannstrom I.O."/>
            <person name="Guillou S."/>
            <person name="Cros-Aarteil S."/>
            <person name="Calhoun S."/>
            <person name="Haridas S."/>
            <person name="Kuo A."/>
            <person name="Mondo S."/>
            <person name="Pangilinan J."/>
            <person name="Riley R."/>
            <person name="Labutti K."/>
            <person name="Andreopoulos B."/>
            <person name="Lipzen A."/>
            <person name="Chen C."/>
            <person name="Yanf M."/>
            <person name="Daum C."/>
            <person name="Ng V."/>
            <person name="Clum A."/>
            <person name="Ohm R."/>
            <person name="Martin F."/>
            <person name="Silar P."/>
            <person name="Natvig D."/>
            <person name="Lalanne C."/>
            <person name="Gautier V."/>
            <person name="Ament-Velasquez S.L."/>
            <person name="Kruys A."/>
            <person name="Hutchinson M.I."/>
            <person name="Powell A.J."/>
            <person name="Barry K."/>
            <person name="Miller A.N."/>
            <person name="Grigoriev I.V."/>
            <person name="Debuchy R."/>
            <person name="Gladieux P."/>
            <person name="Thoren M.H."/>
            <person name="Johannesson H."/>
        </authorList>
    </citation>
    <scope>NUCLEOTIDE SEQUENCE</scope>
    <source>
        <strain evidence="2">CBS 508.74</strain>
    </source>
</reference>
<sequence length="254" mass="28780">VVAKRRIRKHELVTVDFPVFVVRLDFINGDSYTARQRRVMMETGLNQLPAEQKKAIMGLARSTGGEPMIDILRTNGFGVEIEGVQHLALLIDGSRVNHNCRPNNMAMEVLALREISVGEEIAHSYAPLGYTYEERKAVLQGWGFRCRCALCSAPPAEREVSDSLRQRLLEIHRTLGQAAGLSRQRIGELVPEALGIIKREELEPQLVEYYQQFAKAYMAVGDLKRAREYVALADEMWLLYGGEEHENIQGMREL</sequence>
<evidence type="ECO:0000313" key="3">
    <source>
        <dbReference type="Proteomes" id="UP001302812"/>
    </source>
</evidence>
<dbReference type="InterPro" id="IPR053185">
    <property type="entry name" value="SET_domain_protein"/>
</dbReference>
<feature type="non-terminal residue" evidence="2">
    <location>
        <position position="1"/>
    </location>
</feature>
<gene>
    <name evidence="2" type="ORF">N656DRAFT_680019</name>
</gene>
<reference evidence="2" key="1">
    <citation type="journal article" date="2023" name="Mol. Phylogenet. Evol.">
        <title>Genome-scale phylogeny and comparative genomics of the fungal order Sordariales.</title>
        <authorList>
            <person name="Hensen N."/>
            <person name="Bonometti L."/>
            <person name="Westerberg I."/>
            <person name="Brannstrom I.O."/>
            <person name="Guillou S."/>
            <person name="Cros-Aarteil S."/>
            <person name="Calhoun S."/>
            <person name="Haridas S."/>
            <person name="Kuo A."/>
            <person name="Mondo S."/>
            <person name="Pangilinan J."/>
            <person name="Riley R."/>
            <person name="LaButti K."/>
            <person name="Andreopoulos B."/>
            <person name="Lipzen A."/>
            <person name="Chen C."/>
            <person name="Yan M."/>
            <person name="Daum C."/>
            <person name="Ng V."/>
            <person name="Clum A."/>
            <person name="Steindorff A."/>
            <person name="Ohm R.A."/>
            <person name="Martin F."/>
            <person name="Silar P."/>
            <person name="Natvig D.O."/>
            <person name="Lalanne C."/>
            <person name="Gautier V."/>
            <person name="Ament-Velasquez S.L."/>
            <person name="Kruys A."/>
            <person name="Hutchinson M.I."/>
            <person name="Powell A.J."/>
            <person name="Barry K."/>
            <person name="Miller A.N."/>
            <person name="Grigoriev I.V."/>
            <person name="Debuchy R."/>
            <person name="Gladieux P."/>
            <person name="Hiltunen Thoren M."/>
            <person name="Johannesson H."/>
        </authorList>
    </citation>
    <scope>NUCLEOTIDE SEQUENCE</scope>
    <source>
        <strain evidence="2">CBS 508.74</strain>
    </source>
</reference>
<accession>A0AAN6TBV8</accession>
<dbReference type="CDD" id="cd20071">
    <property type="entry name" value="SET_SMYD"/>
    <property type="match status" value="1"/>
</dbReference>
<dbReference type="PANTHER" id="PTHR47332">
    <property type="entry name" value="SET DOMAIN-CONTAINING PROTEIN 5"/>
    <property type="match status" value="1"/>
</dbReference>
<dbReference type="RefSeq" id="XP_064669076.1">
    <property type="nucleotide sequence ID" value="XM_064810539.1"/>
</dbReference>
<evidence type="ECO:0000313" key="2">
    <source>
        <dbReference type="EMBL" id="KAK4111506.1"/>
    </source>
</evidence>
<dbReference type="GeneID" id="89934664"/>
<feature type="non-terminal residue" evidence="2">
    <location>
        <position position="254"/>
    </location>
</feature>
<dbReference type="Gene3D" id="2.170.270.10">
    <property type="entry name" value="SET domain"/>
    <property type="match status" value="1"/>
</dbReference>
<dbReference type="EMBL" id="MU853345">
    <property type="protein sequence ID" value="KAK4111506.1"/>
    <property type="molecule type" value="Genomic_DNA"/>
</dbReference>
<name>A0AAN6TBV8_9PEZI</name>
<dbReference type="PANTHER" id="PTHR47332:SF6">
    <property type="entry name" value="SET DOMAIN-CONTAINING PROTEIN"/>
    <property type="match status" value="1"/>
</dbReference>
<dbReference type="InterPro" id="IPR001214">
    <property type="entry name" value="SET_dom"/>
</dbReference>
<evidence type="ECO:0000259" key="1">
    <source>
        <dbReference type="Pfam" id="PF00856"/>
    </source>
</evidence>
<keyword evidence="3" id="KW-1185">Reference proteome</keyword>
<feature type="domain" description="SET" evidence="1">
    <location>
        <begin position="1"/>
        <end position="125"/>
    </location>
</feature>
<dbReference type="Proteomes" id="UP001302812">
    <property type="component" value="Unassembled WGS sequence"/>
</dbReference>
<dbReference type="AlphaFoldDB" id="A0AAN6TBV8"/>
<dbReference type="InterPro" id="IPR046341">
    <property type="entry name" value="SET_dom_sf"/>
</dbReference>
<comment type="caution">
    <text evidence="2">The sequence shown here is derived from an EMBL/GenBank/DDBJ whole genome shotgun (WGS) entry which is preliminary data.</text>
</comment>
<proteinExistence type="predicted"/>
<dbReference type="SUPFAM" id="SSF82199">
    <property type="entry name" value="SET domain"/>
    <property type="match status" value="1"/>
</dbReference>
<organism evidence="2 3">
    <name type="scientific">Canariomyces notabilis</name>
    <dbReference type="NCBI Taxonomy" id="2074819"/>
    <lineage>
        <taxon>Eukaryota</taxon>
        <taxon>Fungi</taxon>
        <taxon>Dikarya</taxon>
        <taxon>Ascomycota</taxon>
        <taxon>Pezizomycotina</taxon>
        <taxon>Sordariomycetes</taxon>
        <taxon>Sordariomycetidae</taxon>
        <taxon>Sordariales</taxon>
        <taxon>Chaetomiaceae</taxon>
        <taxon>Canariomyces</taxon>
    </lineage>
</organism>
<dbReference type="Pfam" id="PF00856">
    <property type="entry name" value="SET"/>
    <property type="match status" value="1"/>
</dbReference>
<protein>
    <recommendedName>
        <fullName evidence="1">SET domain-containing protein</fullName>
    </recommendedName>
</protein>